<dbReference type="Gene3D" id="1.20.5.710">
    <property type="entry name" value="Single helix bin"/>
    <property type="match status" value="1"/>
</dbReference>
<comment type="function">
    <text evidence="10">As a component of the mitochondrial large ribosomal subunit, plays a role in mitochondrial translation. When present in mitochondria as a free protein not associated with the ribosome, associates with mitochondrial RNA polymerase POLRMT to activate transcription. Required for POLRMT stability.</text>
</comment>
<keyword evidence="9" id="KW-0687">Ribonucleoprotein</keyword>
<dbReference type="CTD" id="20237018"/>
<accession>V4B0X6</accession>
<evidence type="ECO:0000256" key="5">
    <source>
        <dbReference type="ARBA" id="ARBA00022946"/>
    </source>
</evidence>
<dbReference type="PANTHER" id="PTHR45987">
    <property type="entry name" value="39S RIBOSOMAL PROTEIN L12"/>
    <property type="match status" value="1"/>
</dbReference>
<dbReference type="GO" id="GO:0005762">
    <property type="term" value="C:mitochondrial large ribosomal subunit"/>
    <property type="evidence" value="ECO:0007669"/>
    <property type="project" value="TreeGrafter"/>
</dbReference>
<sequence>MDCWWTVNRHVLKTVINRQPARLLSTAIPEPHLEGENKQYQPKIVQLVDDISKLTLVEVADLNELLKKSLNIKDAPVMAMGMATAAPKAEEEEETEVKREKTIFTVKLTKYDESKKIQLIKAIKALLPDMNLVQAKKYVESLPQIVQDEISKEDSEKLKSELESAGGTVEVE</sequence>
<keyword evidence="17" id="KW-1185">Reference proteome</keyword>
<feature type="domain" description="Large ribosomal subunit protein bL12 oligomerization" evidence="15">
    <location>
        <begin position="43"/>
        <end position="88"/>
    </location>
</feature>
<keyword evidence="7" id="KW-0007">Acetylation</keyword>
<dbReference type="SUPFAM" id="SSF48300">
    <property type="entry name" value="Ribosomal protein L7/12, oligomerisation (N-terminal) domain"/>
    <property type="match status" value="1"/>
</dbReference>
<evidence type="ECO:0000256" key="10">
    <source>
        <dbReference type="ARBA" id="ARBA00058301"/>
    </source>
</evidence>
<dbReference type="HOGENOM" id="CLU_086499_0_2_1"/>
<reference evidence="16 17" key="1">
    <citation type="journal article" date="2013" name="Nature">
        <title>Insights into bilaterian evolution from three spiralian genomes.</title>
        <authorList>
            <person name="Simakov O."/>
            <person name="Marletaz F."/>
            <person name="Cho S.J."/>
            <person name="Edsinger-Gonzales E."/>
            <person name="Havlak P."/>
            <person name="Hellsten U."/>
            <person name="Kuo D.H."/>
            <person name="Larsson T."/>
            <person name="Lv J."/>
            <person name="Arendt D."/>
            <person name="Savage R."/>
            <person name="Osoegawa K."/>
            <person name="de Jong P."/>
            <person name="Grimwood J."/>
            <person name="Chapman J.A."/>
            <person name="Shapiro H."/>
            <person name="Aerts A."/>
            <person name="Otillar R.P."/>
            <person name="Terry A.Y."/>
            <person name="Boore J.L."/>
            <person name="Grigoriev I.V."/>
            <person name="Lindberg D.R."/>
            <person name="Seaver E.C."/>
            <person name="Weisblat D.A."/>
            <person name="Putnam N.H."/>
            <person name="Rokhsar D.S."/>
        </authorList>
    </citation>
    <scope>NUCLEOTIDE SEQUENCE [LARGE SCALE GENOMIC DNA]</scope>
</reference>
<evidence type="ECO:0000256" key="7">
    <source>
        <dbReference type="ARBA" id="ARBA00022990"/>
    </source>
</evidence>
<keyword evidence="8" id="KW-0496">Mitochondrion</keyword>
<dbReference type="CDD" id="cd00387">
    <property type="entry name" value="Ribosomal_L7_L12"/>
    <property type="match status" value="1"/>
</dbReference>
<evidence type="ECO:0000256" key="11">
    <source>
        <dbReference type="ARBA" id="ARBA00072684"/>
    </source>
</evidence>
<comment type="subcellular location">
    <subcellularLocation>
        <location evidence="1">Mitochondrion</location>
    </subcellularLocation>
</comment>
<evidence type="ECO:0000256" key="2">
    <source>
        <dbReference type="ARBA" id="ARBA00007197"/>
    </source>
</evidence>
<dbReference type="STRING" id="225164.V4B0X6"/>
<dbReference type="RefSeq" id="XP_009045385.1">
    <property type="nucleotide sequence ID" value="XM_009047137.1"/>
</dbReference>
<dbReference type="Pfam" id="PF00542">
    <property type="entry name" value="Ribosomal_L12"/>
    <property type="match status" value="1"/>
</dbReference>
<dbReference type="EMBL" id="KB199905">
    <property type="protein sequence ID" value="ESP03903.1"/>
    <property type="molecule type" value="Genomic_DNA"/>
</dbReference>
<dbReference type="SUPFAM" id="SSF54736">
    <property type="entry name" value="ClpS-like"/>
    <property type="match status" value="1"/>
</dbReference>
<evidence type="ECO:0000256" key="9">
    <source>
        <dbReference type="ARBA" id="ARBA00023274"/>
    </source>
</evidence>
<keyword evidence="3" id="KW-1017">Isopeptide bond</keyword>
<evidence type="ECO:0000256" key="6">
    <source>
        <dbReference type="ARBA" id="ARBA00022980"/>
    </source>
</evidence>
<evidence type="ECO:0000259" key="14">
    <source>
        <dbReference type="Pfam" id="PF00542"/>
    </source>
</evidence>
<evidence type="ECO:0000256" key="3">
    <source>
        <dbReference type="ARBA" id="ARBA00022499"/>
    </source>
</evidence>
<dbReference type="InterPro" id="IPR036235">
    <property type="entry name" value="Ribosomal_bL12_oligo_N_sf"/>
</dbReference>
<dbReference type="Gene3D" id="3.30.1390.10">
    <property type="match status" value="1"/>
</dbReference>
<feature type="domain" description="Large ribosomal subunit protein bL12 C-terminal" evidence="14">
    <location>
        <begin position="104"/>
        <end position="172"/>
    </location>
</feature>
<dbReference type="FunFam" id="1.20.5.710:FF:000006">
    <property type="entry name" value="39S ribosomal protein L12, mitochondrial"/>
    <property type="match status" value="1"/>
</dbReference>
<comment type="similarity">
    <text evidence="2">Belongs to the bacterial ribosomal protein bL12 family.</text>
</comment>
<dbReference type="OMA" id="LEDKWGV"/>
<protein>
    <recommendedName>
        <fullName evidence="11">Large ribosomal subunit protein bL12m</fullName>
    </recommendedName>
    <alternativeName>
        <fullName evidence="12">39S ribosomal protein L12, mitochondrial</fullName>
    </alternativeName>
</protein>
<proteinExistence type="inferred from homology"/>
<organism evidence="16 17">
    <name type="scientific">Lottia gigantea</name>
    <name type="common">Giant owl limpet</name>
    <dbReference type="NCBI Taxonomy" id="225164"/>
    <lineage>
        <taxon>Eukaryota</taxon>
        <taxon>Metazoa</taxon>
        <taxon>Spiralia</taxon>
        <taxon>Lophotrochozoa</taxon>
        <taxon>Mollusca</taxon>
        <taxon>Gastropoda</taxon>
        <taxon>Patellogastropoda</taxon>
        <taxon>Lottioidea</taxon>
        <taxon>Lottiidae</taxon>
        <taxon>Lottia</taxon>
    </lineage>
</organism>
<evidence type="ECO:0000259" key="15">
    <source>
        <dbReference type="Pfam" id="PF16320"/>
    </source>
</evidence>
<name>V4B0X6_LOTGI</name>
<evidence type="ECO:0000256" key="4">
    <source>
        <dbReference type="ARBA" id="ARBA00022843"/>
    </source>
</evidence>
<gene>
    <name evidence="16" type="ORF">LOTGIDRAFT_156500</name>
</gene>
<dbReference type="InterPro" id="IPR013823">
    <property type="entry name" value="Ribosomal_bL12_C"/>
</dbReference>
<dbReference type="GO" id="GO:0003735">
    <property type="term" value="F:structural constituent of ribosome"/>
    <property type="evidence" value="ECO:0007669"/>
    <property type="project" value="InterPro"/>
</dbReference>
<evidence type="ECO:0000256" key="12">
    <source>
        <dbReference type="ARBA" id="ARBA00075329"/>
    </source>
</evidence>
<dbReference type="Proteomes" id="UP000030746">
    <property type="component" value="Unassembled WGS sequence"/>
</dbReference>
<keyword evidence="6" id="KW-0689">Ribosomal protein</keyword>
<dbReference type="GO" id="GO:0006412">
    <property type="term" value="P:translation"/>
    <property type="evidence" value="ECO:0007669"/>
    <property type="project" value="InterPro"/>
</dbReference>
<feature type="compositionally biased region" description="Basic and acidic residues" evidence="13">
    <location>
        <begin position="150"/>
        <end position="162"/>
    </location>
</feature>
<dbReference type="FunFam" id="3.30.1390.10:FF:000001">
    <property type="entry name" value="50S ribosomal protein L7/L12"/>
    <property type="match status" value="1"/>
</dbReference>
<dbReference type="InterPro" id="IPR014719">
    <property type="entry name" value="Ribosomal_bL12_C/ClpS-like"/>
</dbReference>
<dbReference type="OrthoDB" id="250175at2759"/>
<evidence type="ECO:0000256" key="13">
    <source>
        <dbReference type="SAM" id="MobiDB-lite"/>
    </source>
</evidence>
<dbReference type="PANTHER" id="PTHR45987:SF4">
    <property type="entry name" value="LARGE RIBOSOMAL SUBUNIT PROTEIN BL12M"/>
    <property type="match status" value="1"/>
</dbReference>
<feature type="region of interest" description="Disordered" evidence="13">
    <location>
        <begin position="150"/>
        <end position="172"/>
    </location>
</feature>
<evidence type="ECO:0000256" key="8">
    <source>
        <dbReference type="ARBA" id="ARBA00023128"/>
    </source>
</evidence>
<keyword evidence="5" id="KW-0809">Transit peptide</keyword>
<dbReference type="GO" id="GO:0005743">
    <property type="term" value="C:mitochondrial inner membrane"/>
    <property type="evidence" value="ECO:0007669"/>
    <property type="project" value="UniProtKB-ARBA"/>
</dbReference>
<dbReference type="Pfam" id="PF16320">
    <property type="entry name" value="Ribosomal_L12_N"/>
    <property type="match status" value="1"/>
</dbReference>
<dbReference type="KEGG" id="lgi:LOTGIDRAFT_156500"/>
<dbReference type="AlphaFoldDB" id="V4B0X6"/>
<keyword evidence="4" id="KW-0832">Ubl conjugation</keyword>
<evidence type="ECO:0000256" key="1">
    <source>
        <dbReference type="ARBA" id="ARBA00004173"/>
    </source>
</evidence>
<dbReference type="GeneID" id="20237018"/>
<dbReference type="InterPro" id="IPR000206">
    <property type="entry name" value="Ribosomal_bL12"/>
</dbReference>
<dbReference type="GO" id="GO:0003729">
    <property type="term" value="F:mRNA binding"/>
    <property type="evidence" value="ECO:0007669"/>
    <property type="project" value="TreeGrafter"/>
</dbReference>
<evidence type="ECO:0000313" key="17">
    <source>
        <dbReference type="Proteomes" id="UP000030746"/>
    </source>
</evidence>
<evidence type="ECO:0000313" key="16">
    <source>
        <dbReference type="EMBL" id="ESP03903.1"/>
    </source>
</evidence>
<dbReference type="InterPro" id="IPR008932">
    <property type="entry name" value="Ribosomal_bL12_oligo"/>
</dbReference>